<feature type="transmembrane region" description="Helical" evidence="1">
    <location>
        <begin position="213"/>
        <end position="232"/>
    </location>
</feature>
<dbReference type="EMBL" id="VBSB01000008">
    <property type="protein sequence ID" value="NTY60336.1"/>
    <property type="molecule type" value="Genomic_DNA"/>
</dbReference>
<accession>A0ABX2JRL5</accession>
<feature type="transmembrane region" description="Helical" evidence="1">
    <location>
        <begin position="171"/>
        <end position="193"/>
    </location>
</feature>
<sequence length="235" mass="24797">MWSTVLLMGLVGTIDPLRVGVGAFLLSRPSPARPLAVYFVVGFTLNIVIGEAVLAGGRALLGTQRTIPGQVEIVVAGLLFTIGLIAALSGWLLSAFGKSPEPASEASDIDGLAQVPLFARLPDRIQNTLRGDSVWLPVTLALCTASPGAHYLATMAAIFAADAAAGPRLAALIVFNLGEFAAALIPLACLWVAPEATRAFVDRVNAWVKIHHRLMLTLIMWTAAAVFLVMGIRHL</sequence>
<proteinExistence type="predicted"/>
<keyword evidence="1" id="KW-0812">Transmembrane</keyword>
<dbReference type="Proteomes" id="UP000708347">
    <property type="component" value="Unassembled WGS sequence"/>
</dbReference>
<feature type="transmembrane region" description="Helical" evidence="1">
    <location>
        <begin position="73"/>
        <end position="93"/>
    </location>
</feature>
<name>A0ABX2JRL5_9MYCO</name>
<evidence type="ECO:0000313" key="2">
    <source>
        <dbReference type="EMBL" id="NTY60336.1"/>
    </source>
</evidence>
<evidence type="ECO:0008006" key="4">
    <source>
        <dbReference type="Google" id="ProtNLM"/>
    </source>
</evidence>
<evidence type="ECO:0000313" key="3">
    <source>
        <dbReference type="Proteomes" id="UP000708347"/>
    </source>
</evidence>
<keyword evidence="1" id="KW-1133">Transmembrane helix</keyword>
<comment type="caution">
    <text evidence="2">The sequence shown here is derived from an EMBL/GenBank/DDBJ whole genome shotgun (WGS) entry which is preliminary data.</text>
</comment>
<organism evidence="2 3">
    <name type="scientific">Mycolicibacterium sphagni</name>
    <dbReference type="NCBI Taxonomy" id="1786"/>
    <lineage>
        <taxon>Bacteria</taxon>
        <taxon>Bacillati</taxon>
        <taxon>Actinomycetota</taxon>
        <taxon>Actinomycetes</taxon>
        <taxon>Mycobacteriales</taxon>
        <taxon>Mycobacteriaceae</taxon>
        <taxon>Mycolicibacterium</taxon>
    </lineage>
</organism>
<dbReference type="Pfam" id="PF11139">
    <property type="entry name" value="SfLAP"/>
    <property type="match status" value="1"/>
</dbReference>
<keyword evidence="3" id="KW-1185">Reference proteome</keyword>
<gene>
    <name evidence="2" type="ORF">FEG63_12340</name>
</gene>
<feature type="transmembrane region" description="Helical" evidence="1">
    <location>
        <begin position="134"/>
        <end position="159"/>
    </location>
</feature>
<evidence type="ECO:0000256" key="1">
    <source>
        <dbReference type="SAM" id="Phobius"/>
    </source>
</evidence>
<reference evidence="2 3" key="1">
    <citation type="submission" date="2019-05" db="EMBL/GenBank/DDBJ databases">
        <title>Mycolicibacterium sphagni ENV482 genome assembly.</title>
        <authorList>
            <person name="Chen W."/>
            <person name="Faulkner N.W."/>
            <person name="Hyman M.R."/>
        </authorList>
    </citation>
    <scope>NUCLEOTIDE SEQUENCE [LARGE SCALE GENOMIC DNA]</scope>
    <source>
        <strain evidence="2 3">ENV482</strain>
    </source>
</reference>
<protein>
    <recommendedName>
        <fullName evidence="4">GAP family protein</fullName>
    </recommendedName>
</protein>
<keyword evidence="1" id="KW-0472">Membrane</keyword>
<feature type="transmembrane region" description="Helical" evidence="1">
    <location>
        <begin position="35"/>
        <end position="61"/>
    </location>
</feature>
<dbReference type="InterPro" id="IPR021315">
    <property type="entry name" value="Gap/Sap"/>
</dbReference>